<evidence type="ECO:0000256" key="1">
    <source>
        <dbReference type="ARBA" id="ARBA00022837"/>
    </source>
</evidence>
<dbReference type="AlphaFoldDB" id="A0A812X4Y6"/>
<dbReference type="OrthoDB" id="433309at2759"/>
<dbReference type="PROSITE" id="PS50222">
    <property type="entry name" value="EF_HAND_2"/>
    <property type="match status" value="1"/>
</dbReference>
<dbReference type="SUPFAM" id="SSF81324">
    <property type="entry name" value="Voltage-gated potassium channels"/>
    <property type="match status" value="1"/>
</dbReference>
<evidence type="ECO:0000313" key="3">
    <source>
        <dbReference type="EMBL" id="CAE7713486.1"/>
    </source>
</evidence>
<dbReference type="InterPro" id="IPR013099">
    <property type="entry name" value="K_chnl_dom"/>
</dbReference>
<name>A0A812X4Y6_SYMPI</name>
<keyword evidence="4" id="KW-1185">Reference proteome</keyword>
<protein>
    <submittedName>
        <fullName evidence="3">Dnajc2 protein</fullName>
    </submittedName>
</protein>
<accession>A0A812X4Y6</accession>
<dbReference type="Gene3D" id="1.10.238.10">
    <property type="entry name" value="EF-hand"/>
    <property type="match status" value="1"/>
</dbReference>
<evidence type="ECO:0000259" key="2">
    <source>
        <dbReference type="PROSITE" id="PS50222"/>
    </source>
</evidence>
<dbReference type="EMBL" id="CAJNIZ010045205">
    <property type="protein sequence ID" value="CAE7713486.1"/>
    <property type="molecule type" value="Genomic_DNA"/>
</dbReference>
<keyword evidence="1" id="KW-0106">Calcium</keyword>
<reference evidence="3" key="1">
    <citation type="submission" date="2021-02" db="EMBL/GenBank/DDBJ databases">
        <authorList>
            <person name="Dougan E. K."/>
            <person name="Rhodes N."/>
            <person name="Thang M."/>
            <person name="Chan C."/>
        </authorList>
    </citation>
    <scope>NUCLEOTIDE SEQUENCE</scope>
</reference>
<dbReference type="InterPro" id="IPR002048">
    <property type="entry name" value="EF_hand_dom"/>
</dbReference>
<comment type="caution">
    <text evidence="3">The sequence shown here is derived from an EMBL/GenBank/DDBJ whole genome shotgun (WGS) entry which is preliminary data.</text>
</comment>
<dbReference type="SUPFAM" id="SSF47473">
    <property type="entry name" value="EF-hand"/>
    <property type="match status" value="1"/>
</dbReference>
<dbReference type="PROSITE" id="PS00018">
    <property type="entry name" value="EF_HAND_1"/>
    <property type="match status" value="1"/>
</dbReference>
<dbReference type="InterPro" id="IPR011992">
    <property type="entry name" value="EF-hand-dom_pair"/>
</dbReference>
<dbReference type="Gene3D" id="1.10.287.70">
    <property type="match status" value="1"/>
</dbReference>
<gene>
    <name evidence="3" type="primary">Dnajc2</name>
    <name evidence="3" type="ORF">SPIL2461_LOCUS20241</name>
</gene>
<dbReference type="InterPro" id="IPR018247">
    <property type="entry name" value="EF_Hand_1_Ca_BS"/>
</dbReference>
<proteinExistence type="predicted"/>
<sequence length="136" mass="15380">MAYGFTSLLFLVEPRANMPTVAHAAWLVISTITTVGFGDVVPSTQSGLVLTSMPASQFQSMTRMHSTRNVLEATFMCELKEMDIGFRDKEITELFKLIDKDSGGTIDEREFVKTLYPDEYRELYPKKRHDSMAADD</sequence>
<dbReference type="Proteomes" id="UP000649617">
    <property type="component" value="Unassembled WGS sequence"/>
</dbReference>
<dbReference type="GO" id="GO:0005509">
    <property type="term" value="F:calcium ion binding"/>
    <property type="evidence" value="ECO:0007669"/>
    <property type="project" value="InterPro"/>
</dbReference>
<feature type="domain" description="EF-hand" evidence="2">
    <location>
        <begin position="86"/>
        <end position="121"/>
    </location>
</feature>
<evidence type="ECO:0000313" key="4">
    <source>
        <dbReference type="Proteomes" id="UP000649617"/>
    </source>
</evidence>
<dbReference type="Pfam" id="PF07885">
    <property type="entry name" value="Ion_trans_2"/>
    <property type="match status" value="1"/>
</dbReference>
<organism evidence="3 4">
    <name type="scientific">Symbiodinium pilosum</name>
    <name type="common">Dinoflagellate</name>
    <dbReference type="NCBI Taxonomy" id="2952"/>
    <lineage>
        <taxon>Eukaryota</taxon>
        <taxon>Sar</taxon>
        <taxon>Alveolata</taxon>
        <taxon>Dinophyceae</taxon>
        <taxon>Suessiales</taxon>
        <taxon>Symbiodiniaceae</taxon>
        <taxon>Symbiodinium</taxon>
    </lineage>
</organism>